<dbReference type="GO" id="GO:0008270">
    <property type="term" value="F:zinc ion binding"/>
    <property type="evidence" value="ECO:0007669"/>
    <property type="project" value="InterPro"/>
</dbReference>
<feature type="region of interest" description="Disordered" evidence="2">
    <location>
        <begin position="83"/>
        <end position="106"/>
    </location>
</feature>
<comment type="caution">
    <text evidence="4">The sequence shown here is derived from an EMBL/GenBank/DDBJ whole genome shotgun (WGS) entry which is preliminary data.</text>
</comment>
<dbReference type="InterPro" id="IPR013103">
    <property type="entry name" value="RVT_2"/>
</dbReference>
<feature type="region of interest" description="Disordered" evidence="2">
    <location>
        <begin position="342"/>
        <end position="367"/>
    </location>
</feature>
<organism evidence="4">
    <name type="scientific">Tanacetum cinerariifolium</name>
    <name type="common">Dalmatian daisy</name>
    <name type="synonym">Chrysanthemum cinerariifolium</name>
    <dbReference type="NCBI Taxonomy" id="118510"/>
    <lineage>
        <taxon>Eukaryota</taxon>
        <taxon>Viridiplantae</taxon>
        <taxon>Streptophyta</taxon>
        <taxon>Embryophyta</taxon>
        <taxon>Tracheophyta</taxon>
        <taxon>Spermatophyta</taxon>
        <taxon>Magnoliopsida</taxon>
        <taxon>eudicotyledons</taxon>
        <taxon>Gunneridae</taxon>
        <taxon>Pentapetalae</taxon>
        <taxon>asterids</taxon>
        <taxon>campanulids</taxon>
        <taxon>Asterales</taxon>
        <taxon>Asteraceae</taxon>
        <taxon>Asteroideae</taxon>
        <taxon>Anthemideae</taxon>
        <taxon>Anthemidinae</taxon>
        <taxon>Tanacetum</taxon>
    </lineage>
</organism>
<name>A0A6L2LR97_TANCI</name>
<sequence>MGNVNPIRTLGDYSKPSHEGYMNTIELTVGNNVDCKTPQRYPDVPTTSRRISLRSMNSFQGLTTKCLSSWHRSLAQKDLALDDNKSWNDPMDSSKPVKAISLPQDVPGTSDHRLIELKNKIQSLMEAHIAPMQPTQVNKITSSCEICSGPHDTQYYMENPEQAFVEYASSRTDEAGVLGKPFVEISNMTHDPPEGVVRFTNGTDEVSYKMPHKIEQYNSLSDLEKEHTKSVYLRNEEDGRRGVEYVEDTAYLCLHSPKTTKGTRSVRRIQKKTIRRIQVIEEWKQYATMMRQNKNLMDINIDALYNILKQNQGDVNDAIGLKKKIVVFYSKPTNNNLRTSSASISANKKQEYVKSDDKKEEKKVEEKKRDMSKVKCYNYRKEGHFAKDCKKAKVKDYEYYKIKIDLDQEINANMVFMAQIEKVLSDSEASLSSSDDKIAEKTIADQEILFDKMSYQLVEMNNDVLKLKNNLLEKETKISELEECVRNMDLEIEKFLERLSDCENKLYKIRQTNQTIHMIMPYKDKLYNGRKGIGFENPSYFCKAKDLRPTVYDERVINIRYTLMFLTHSNETLEIEKFKKARENKIKFAYDYGNLNASYVNEKINLLDDYFQEIINPDFDKIVSPFQQTCSLKSYVLTVIMEKIIIDLEDEVASLLAKEKENLETIESLKSKDLDTFNSVRRPKPSDFVWKKKRSSNTVKAKLSYVNHSNLNKNVKRYTRKYLMSCNNSYLKDTQSAHACNNARNAYCNAMMNAYDDVNDLFVFDDVSIRKSQVSKMIFRKNPSASLNVPSRSKSIKSLPRFVRKWLPKKKPLAGPVAKWIPRIVQICLWIINSGCSKHMTEKFLGTVRFRNNDFAVIAGYENVVTGSTTIKRVSYVKGLGESSSSSLNDDMQQSLEEVILPQPNTQSISNHMIPNVNDASSSHNVFSDRLEDAYFDISTMFHDTSNFHEFYQPYPHEQKWTKDHRLHKIIGDLKSSVRTRGQLANSCLFAYLLSSIEPANVVEALKDVDWAIRLFLAYAAHKNFTVYQMDVKTAFLNGILKEEVYVAQTPEDGVTRLKKYSELSSAEAAQADCDVKATNIILQALPLEIYALVNLEREHTKSVYLRNEEDKTRGVEYVMSKILGFYKECLELGPEYATGIADEGEVTEHTKSVYLMNEEDKTRGVEYVMSKILGFYKECLELGPEYATGIADEGEVT</sequence>
<protein>
    <submittedName>
        <fullName evidence="4">MAK10-like protein</fullName>
    </submittedName>
</protein>
<keyword evidence="1" id="KW-0175">Coiled coil</keyword>
<dbReference type="Gene3D" id="4.10.60.10">
    <property type="entry name" value="Zinc finger, CCHC-type"/>
    <property type="match status" value="1"/>
</dbReference>
<evidence type="ECO:0000259" key="3">
    <source>
        <dbReference type="Pfam" id="PF07727"/>
    </source>
</evidence>
<evidence type="ECO:0000256" key="2">
    <source>
        <dbReference type="SAM" id="MobiDB-lite"/>
    </source>
</evidence>
<proteinExistence type="predicted"/>
<accession>A0A6L2LR97</accession>
<dbReference type="SUPFAM" id="SSF57756">
    <property type="entry name" value="Retrovirus zinc finger-like domains"/>
    <property type="match status" value="1"/>
</dbReference>
<dbReference type="EMBL" id="BKCJ010004997">
    <property type="protein sequence ID" value="GEU64306.1"/>
    <property type="molecule type" value="Genomic_DNA"/>
</dbReference>
<dbReference type="AlphaFoldDB" id="A0A6L2LR97"/>
<feature type="compositionally biased region" description="Basic and acidic residues" evidence="2">
    <location>
        <begin position="348"/>
        <end position="367"/>
    </location>
</feature>
<evidence type="ECO:0000313" key="4">
    <source>
        <dbReference type="EMBL" id="GEU64306.1"/>
    </source>
</evidence>
<dbReference type="InterPro" id="IPR036875">
    <property type="entry name" value="Znf_CCHC_sf"/>
</dbReference>
<gene>
    <name evidence="4" type="ORF">Tci_036284</name>
</gene>
<dbReference type="GO" id="GO:0003676">
    <property type="term" value="F:nucleic acid binding"/>
    <property type="evidence" value="ECO:0007669"/>
    <property type="project" value="InterPro"/>
</dbReference>
<reference evidence="4" key="1">
    <citation type="journal article" date="2019" name="Sci. Rep.">
        <title>Draft genome of Tanacetum cinerariifolium, the natural source of mosquito coil.</title>
        <authorList>
            <person name="Yamashiro T."/>
            <person name="Shiraishi A."/>
            <person name="Satake H."/>
            <person name="Nakayama K."/>
        </authorList>
    </citation>
    <scope>NUCLEOTIDE SEQUENCE</scope>
</reference>
<dbReference type="Pfam" id="PF07727">
    <property type="entry name" value="RVT_2"/>
    <property type="match status" value="1"/>
</dbReference>
<feature type="coiled-coil region" evidence="1">
    <location>
        <begin position="455"/>
        <end position="505"/>
    </location>
</feature>
<evidence type="ECO:0000256" key="1">
    <source>
        <dbReference type="SAM" id="Coils"/>
    </source>
</evidence>
<feature type="domain" description="Reverse transcriptase Ty1/copia-type" evidence="3">
    <location>
        <begin position="1012"/>
        <end position="1051"/>
    </location>
</feature>